<dbReference type="PANTHER" id="PTHR43493">
    <property type="entry name" value="DNA GYRASE/TOPOISOMERASE SUBUNIT A"/>
    <property type="match status" value="1"/>
</dbReference>
<protein>
    <recommendedName>
        <fullName evidence="9">DNA gyrase subunit A</fullName>
        <ecNumber evidence="9">5.6.2.2</ecNumber>
    </recommendedName>
</protein>
<feature type="compositionally biased region" description="Acidic residues" evidence="11">
    <location>
        <begin position="817"/>
        <end position="837"/>
    </location>
</feature>
<evidence type="ECO:0000256" key="5">
    <source>
        <dbReference type="ARBA" id="ARBA00022840"/>
    </source>
</evidence>
<dbReference type="FunFam" id="3.90.199.10:FF:000001">
    <property type="entry name" value="DNA gyrase subunit A"/>
    <property type="match status" value="1"/>
</dbReference>
<sequence>MVETDKPALPPTISIEKELRKSYLDYAMSVIIGRALPDVRDGLKPVHRRVLFAMRELNNYYNRPFLKSARIVGDVIGKYHPHGDSAVYDTLVRMAQSFSMRYPLVDGQGNFGSVDGDPPAAMRYTEARMTRIDQDLISDLDKETVDFVPNYDNSMTEPLVLPARIPNLLINGAAGIAVGMATNIPPHNLREVIDGLIAMIEDPNITVSALMEHISGPDFPTGAYICGRAGIREAYETGRGSLMLRSRCEVEKQKNGRESIIITEIPYQQNKTTLIERIALLVKEKKIESISEVRDESDRQGMRIVLDLKKDENAEVVINQLYKMTPLQRGYGIILLSIVNNRPEILNLRQILEHFILHRKTVVYRRTAHDLRKAEEKAHILEGLKIAITNLDEVVELIKSSANPNEAREGLINRFALSAIQAQAILEMRLHRLTGLEREKIIEEYQALMKEIEWLRRVLADESLVLQIIRQEFEAIREQYGDERRTEIIEAPDEILPEDMIAREDMVVTVTHAGYIKRNPVDLYRAQRRGGKGIRGAGGIDDDFISWMHVASTHDTLLFFTNRGRVFWRKVYEIPQAGRLARGKAVVNLLDLAPEEKLAAILPVQSFEVPEGRECYILMATRKGVVKKTTIQEFSRPVRRGKIALTFREDDEILAAALTYGDNEILLLSRKGMAVRFHEGDIRPMGRGATGVRGINLGSADELVGVSVLSGDPETSILVVTENGYGKRTLVDEYRLIRRGGKGVMAIKASERNGAVVGMLQVTDEDQVMMITNAGQIIRMPMTDLRVIGRNTQGVRLFNLGAEEKVVALDRLAESVNGEDEDEPETEPENEPENGEK</sequence>
<dbReference type="InterPro" id="IPR002205">
    <property type="entry name" value="Topo_IIA_dom_A"/>
</dbReference>
<comment type="function">
    <text evidence="9">A type II topoisomerase that negatively supercoils closed circular double-stranded (ds) DNA in an ATP-dependent manner to modulate DNA topology and maintain chromosomes in an underwound state. Negative supercoiling favors strand separation, and DNA replication, transcription, recombination and repair, all of which involve strand separation. Also able to catalyze the interconversion of other topological isomers of dsDNA rings, including catenanes and knotted rings. Type II topoisomerases break and join 2 DNA strands simultaneously in an ATP-dependent manner.</text>
</comment>
<dbReference type="Gene3D" id="3.30.1360.40">
    <property type="match status" value="1"/>
</dbReference>
<dbReference type="PANTHER" id="PTHR43493:SF5">
    <property type="entry name" value="DNA GYRASE SUBUNIT A, CHLOROPLASTIC_MITOCHONDRIAL"/>
    <property type="match status" value="1"/>
</dbReference>
<keyword evidence="7 9" id="KW-0238">DNA-binding</keyword>
<dbReference type="FunCoup" id="D6Z5P0">
    <property type="interactions" value="381"/>
</dbReference>
<dbReference type="OrthoDB" id="9806486at2"/>
<dbReference type="EMBL" id="CP001940">
    <property type="protein sequence ID" value="ADH86777.1"/>
    <property type="molecule type" value="Genomic_DNA"/>
</dbReference>
<dbReference type="InterPro" id="IPR013757">
    <property type="entry name" value="Topo_IIA_A_a_sf"/>
</dbReference>
<feature type="short sequence motif" description="GyrA-box" evidence="9">
    <location>
        <begin position="527"/>
        <end position="533"/>
    </location>
</feature>
<evidence type="ECO:0000256" key="10">
    <source>
        <dbReference type="PROSITE-ProRule" id="PRU01384"/>
    </source>
</evidence>
<evidence type="ECO:0000256" key="7">
    <source>
        <dbReference type="ARBA" id="ARBA00023125"/>
    </source>
</evidence>
<comment type="subunit">
    <text evidence="9">Heterotetramer, composed of two GyrA and two GyrB chains. In the heterotetramer, GyrA contains the active site tyrosine that forms a transient covalent intermediate with DNA, while GyrB binds cofactors and catalyzes ATP hydrolysis.</text>
</comment>
<dbReference type="FunFam" id="3.30.1360.40:FF:000002">
    <property type="entry name" value="DNA gyrase subunit A"/>
    <property type="match status" value="1"/>
</dbReference>
<comment type="catalytic activity">
    <reaction evidence="1 9 10">
        <text>ATP-dependent breakage, passage and rejoining of double-stranded DNA.</text>
        <dbReference type="EC" id="5.6.2.2"/>
    </reaction>
</comment>
<dbReference type="InterPro" id="IPR006691">
    <property type="entry name" value="GyrA/parC_rep"/>
</dbReference>
<dbReference type="CDD" id="cd00187">
    <property type="entry name" value="TOP4c"/>
    <property type="match status" value="1"/>
</dbReference>
<dbReference type="Proteomes" id="UP000001508">
    <property type="component" value="Chromosome"/>
</dbReference>
<dbReference type="EC" id="5.6.2.2" evidence="9"/>
<feature type="domain" description="Topo IIA-type catalytic" evidence="12">
    <location>
        <begin position="36"/>
        <end position="506"/>
    </location>
</feature>
<evidence type="ECO:0000256" key="2">
    <source>
        <dbReference type="ARBA" id="ARBA00008263"/>
    </source>
</evidence>
<evidence type="ECO:0000256" key="9">
    <source>
        <dbReference type="HAMAP-Rule" id="MF_01897"/>
    </source>
</evidence>
<gene>
    <name evidence="9" type="primary">gyrA</name>
    <name evidence="13" type="ordered locus">DaAHT2_2106</name>
</gene>
<keyword evidence="6 9" id="KW-0799">Topoisomerase</keyword>
<comment type="subcellular location">
    <subcellularLocation>
        <location evidence="9">Cytoplasm</location>
    </subcellularLocation>
</comment>
<dbReference type="Pfam" id="PF00521">
    <property type="entry name" value="DNA_topoisoIV"/>
    <property type="match status" value="1"/>
</dbReference>
<dbReference type="SUPFAM" id="SSF101904">
    <property type="entry name" value="GyrA/ParC C-terminal domain-like"/>
    <property type="match status" value="1"/>
</dbReference>
<dbReference type="HAMAP" id="MF_01897">
    <property type="entry name" value="GyrA"/>
    <property type="match status" value="1"/>
</dbReference>
<dbReference type="NCBIfam" id="NF004044">
    <property type="entry name" value="PRK05561.1"/>
    <property type="match status" value="1"/>
</dbReference>
<dbReference type="Pfam" id="PF03989">
    <property type="entry name" value="DNA_gyraseA_C"/>
    <property type="match status" value="6"/>
</dbReference>
<dbReference type="Gene3D" id="1.10.268.10">
    <property type="entry name" value="Topoisomerase, domain 3"/>
    <property type="match status" value="1"/>
</dbReference>
<keyword evidence="14" id="KW-1185">Reference proteome</keyword>
<evidence type="ECO:0000256" key="8">
    <source>
        <dbReference type="ARBA" id="ARBA00023235"/>
    </source>
</evidence>
<dbReference type="GO" id="GO:0005694">
    <property type="term" value="C:chromosome"/>
    <property type="evidence" value="ECO:0007669"/>
    <property type="project" value="InterPro"/>
</dbReference>
<dbReference type="KEGG" id="dak:DaAHT2_2106"/>
<keyword evidence="3 9" id="KW-0963">Cytoplasm</keyword>
<dbReference type="InterPro" id="IPR035516">
    <property type="entry name" value="Gyrase/topoIV_suA_C"/>
</dbReference>
<dbReference type="Gene3D" id="2.120.10.90">
    <property type="entry name" value="DNA gyrase/topoisomerase IV, subunit A, C-terminal"/>
    <property type="match status" value="1"/>
</dbReference>
<dbReference type="GO" id="GO:0034335">
    <property type="term" value="F:DNA negative supercoiling activity"/>
    <property type="evidence" value="ECO:0007669"/>
    <property type="project" value="UniProtKB-ARBA"/>
</dbReference>
<dbReference type="SMART" id="SM00434">
    <property type="entry name" value="TOP4c"/>
    <property type="match status" value="1"/>
</dbReference>
<dbReference type="GO" id="GO:0006261">
    <property type="term" value="P:DNA-templated DNA replication"/>
    <property type="evidence" value="ECO:0007669"/>
    <property type="project" value="UniProtKB-UniRule"/>
</dbReference>
<dbReference type="InParanoid" id="D6Z5P0"/>
<comment type="miscellaneous">
    <text evidence="9">Few gyrases are as efficient as E.coli at forming negative supercoils. Not all organisms have 2 type II topoisomerases; in organisms with a single type II topoisomerase this enzyme also has to decatenate newly replicated chromosomes.</text>
</comment>
<dbReference type="STRING" id="589865.DaAHT2_2106"/>
<evidence type="ECO:0000256" key="6">
    <source>
        <dbReference type="ARBA" id="ARBA00023029"/>
    </source>
</evidence>
<dbReference type="GO" id="GO:0006265">
    <property type="term" value="P:DNA topological change"/>
    <property type="evidence" value="ECO:0007669"/>
    <property type="project" value="UniProtKB-UniRule"/>
</dbReference>
<reference evidence="14" key="1">
    <citation type="submission" date="2010-02" db="EMBL/GenBank/DDBJ databases">
        <title>Complete sequence of Desulfurivibrio alkaliphilus AHT2.</title>
        <authorList>
            <consortium name="US DOE Joint Genome Institute"/>
            <person name="Pitluck S."/>
            <person name="Chertkov O."/>
            <person name="Detter J.C."/>
            <person name="Han C."/>
            <person name="Tapia R."/>
            <person name="Larimer F."/>
            <person name="Land M."/>
            <person name="Hauser L."/>
            <person name="Kyrpides N."/>
            <person name="Mikhailova N."/>
            <person name="Sorokin D.Y."/>
            <person name="Muyzer G."/>
            <person name="Woyke T."/>
        </authorList>
    </citation>
    <scope>NUCLEOTIDE SEQUENCE [LARGE SCALE GENOMIC DNA]</scope>
    <source>
        <strain evidence="14">DSM 19089 / UNIQEM U267 / AHT2</strain>
    </source>
</reference>
<keyword evidence="8 9" id="KW-0413">Isomerase</keyword>
<evidence type="ECO:0000256" key="1">
    <source>
        <dbReference type="ARBA" id="ARBA00000185"/>
    </source>
</evidence>
<dbReference type="AlphaFoldDB" id="D6Z5P0"/>
<dbReference type="PROSITE" id="PS52040">
    <property type="entry name" value="TOPO_IIA"/>
    <property type="match status" value="1"/>
</dbReference>
<dbReference type="GO" id="GO:0003677">
    <property type="term" value="F:DNA binding"/>
    <property type="evidence" value="ECO:0007669"/>
    <property type="project" value="UniProtKB-UniRule"/>
</dbReference>
<evidence type="ECO:0000256" key="3">
    <source>
        <dbReference type="ARBA" id="ARBA00022490"/>
    </source>
</evidence>
<dbReference type="Gene3D" id="3.90.199.10">
    <property type="entry name" value="Topoisomerase II, domain 5"/>
    <property type="match status" value="1"/>
</dbReference>
<evidence type="ECO:0000313" key="14">
    <source>
        <dbReference type="Proteomes" id="UP000001508"/>
    </source>
</evidence>
<dbReference type="GO" id="GO:0005737">
    <property type="term" value="C:cytoplasm"/>
    <property type="evidence" value="ECO:0007669"/>
    <property type="project" value="UniProtKB-SubCell"/>
</dbReference>
<dbReference type="InterPro" id="IPR050220">
    <property type="entry name" value="Type_II_DNA_Topoisomerases"/>
</dbReference>
<dbReference type="RefSeq" id="WP_013164294.1">
    <property type="nucleotide sequence ID" value="NC_014216.1"/>
</dbReference>
<dbReference type="HOGENOM" id="CLU_002977_6_1_7"/>
<dbReference type="GO" id="GO:0005524">
    <property type="term" value="F:ATP binding"/>
    <property type="evidence" value="ECO:0007669"/>
    <property type="project" value="UniProtKB-UniRule"/>
</dbReference>
<evidence type="ECO:0000313" key="13">
    <source>
        <dbReference type="EMBL" id="ADH86777.1"/>
    </source>
</evidence>
<dbReference type="InterPro" id="IPR005743">
    <property type="entry name" value="GyrA"/>
</dbReference>
<dbReference type="InterPro" id="IPR013758">
    <property type="entry name" value="Topo_IIA_A/C_ab"/>
</dbReference>
<evidence type="ECO:0000256" key="11">
    <source>
        <dbReference type="SAM" id="MobiDB-lite"/>
    </source>
</evidence>
<keyword evidence="4 9" id="KW-0547">Nucleotide-binding</keyword>
<accession>D6Z5P0</accession>
<evidence type="ECO:0000256" key="4">
    <source>
        <dbReference type="ARBA" id="ARBA00022741"/>
    </source>
</evidence>
<dbReference type="InterPro" id="IPR013760">
    <property type="entry name" value="Topo_IIA-like_dom_sf"/>
</dbReference>
<keyword evidence="5 9" id="KW-0067">ATP-binding</keyword>
<dbReference type="SUPFAM" id="SSF56719">
    <property type="entry name" value="Type II DNA topoisomerase"/>
    <property type="match status" value="1"/>
</dbReference>
<organism evidence="13 14">
    <name type="scientific">Desulfurivibrio alkaliphilus (strain DSM 19089 / UNIQEM U267 / AHT2)</name>
    <dbReference type="NCBI Taxonomy" id="589865"/>
    <lineage>
        <taxon>Bacteria</taxon>
        <taxon>Pseudomonadati</taxon>
        <taxon>Thermodesulfobacteriota</taxon>
        <taxon>Desulfobulbia</taxon>
        <taxon>Desulfobulbales</taxon>
        <taxon>Desulfobulbaceae</taxon>
        <taxon>Desulfurivibrio</taxon>
    </lineage>
</organism>
<name>D6Z5P0_DESAT</name>
<dbReference type="NCBIfam" id="NF004043">
    <property type="entry name" value="PRK05560.1"/>
    <property type="match status" value="1"/>
</dbReference>
<evidence type="ECO:0000259" key="12">
    <source>
        <dbReference type="PROSITE" id="PS52040"/>
    </source>
</evidence>
<dbReference type="NCBIfam" id="TIGR01063">
    <property type="entry name" value="gyrA"/>
    <property type="match status" value="1"/>
</dbReference>
<feature type="active site" description="O-(5'-phospho-DNA)-tyrosine intermediate" evidence="9 10">
    <location>
        <position position="124"/>
    </location>
</feature>
<dbReference type="FunFam" id="1.10.268.10:FF:000001">
    <property type="entry name" value="DNA gyrase subunit A"/>
    <property type="match status" value="1"/>
</dbReference>
<dbReference type="FunFam" id="2.120.10.90:FF:000004">
    <property type="entry name" value="DNA gyrase subunit A"/>
    <property type="match status" value="1"/>
</dbReference>
<proteinExistence type="inferred from homology"/>
<dbReference type="eggNOG" id="COG0188">
    <property type="taxonomic scope" value="Bacteria"/>
</dbReference>
<feature type="region of interest" description="Disordered" evidence="11">
    <location>
        <begin position="814"/>
        <end position="837"/>
    </location>
</feature>
<comment type="similarity">
    <text evidence="2 9">Belongs to the type II topoisomerase GyrA/ParC subunit family.</text>
</comment>
<dbReference type="GO" id="GO:0009330">
    <property type="term" value="C:DNA topoisomerase type II (double strand cut, ATP-hydrolyzing) complex"/>
    <property type="evidence" value="ECO:0007669"/>
    <property type="project" value="TreeGrafter"/>
</dbReference>